<feature type="compositionally biased region" description="Basic and acidic residues" evidence="1">
    <location>
        <begin position="177"/>
        <end position="209"/>
    </location>
</feature>
<evidence type="ECO:0000256" key="2">
    <source>
        <dbReference type="SAM" id="SignalP"/>
    </source>
</evidence>
<proteinExistence type="predicted"/>
<keyword evidence="4" id="KW-1185">Reference proteome</keyword>
<feature type="compositionally biased region" description="Acidic residues" evidence="1">
    <location>
        <begin position="291"/>
        <end position="313"/>
    </location>
</feature>
<feature type="compositionally biased region" description="Acidic residues" evidence="1">
    <location>
        <begin position="136"/>
        <end position="145"/>
    </location>
</feature>
<organism evidence="3 4">
    <name type="scientific">Oedothorax gibbosus</name>
    <dbReference type="NCBI Taxonomy" id="931172"/>
    <lineage>
        <taxon>Eukaryota</taxon>
        <taxon>Metazoa</taxon>
        <taxon>Ecdysozoa</taxon>
        <taxon>Arthropoda</taxon>
        <taxon>Chelicerata</taxon>
        <taxon>Arachnida</taxon>
        <taxon>Araneae</taxon>
        <taxon>Araneomorphae</taxon>
        <taxon>Entelegynae</taxon>
        <taxon>Araneoidea</taxon>
        <taxon>Linyphiidae</taxon>
        <taxon>Erigoninae</taxon>
        <taxon>Oedothorax</taxon>
    </lineage>
</organism>
<reference evidence="3 4" key="1">
    <citation type="journal article" date="2022" name="Nat. Ecol. Evol.">
        <title>A masculinizing supergene underlies an exaggerated male reproductive morph in a spider.</title>
        <authorList>
            <person name="Hendrickx F."/>
            <person name="De Corte Z."/>
            <person name="Sonet G."/>
            <person name="Van Belleghem S.M."/>
            <person name="Kostlbacher S."/>
            <person name="Vangestel C."/>
        </authorList>
    </citation>
    <scope>NUCLEOTIDE SEQUENCE [LARGE SCALE GENOMIC DNA]</scope>
    <source>
        <strain evidence="3">W744_W776</strain>
    </source>
</reference>
<evidence type="ECO:0000256" key="1">
    <source>
        <dbReference type="SAM" id="MobiDB-lite"/>
    </source>
</evidence>
<comment type="caution">
    <text evidence="3">The sequence shown here is derived from an EMBL/GenBank/DDBJ whole genome shotgun (WGS) entry which is preliminary data.</text>
</comment>
<feature type="compositionally biased region" description="Basic and acidic residues" evidence="1">
    <location>
        <begin position="216"/>
        <end position="290"/>
    </location>
</feature>
<dbReference type="AlphaFoldDB" id="A0AAV6V8X3"/>
<dbReference type="PROSITE" id="PS51257">
    <property type="entry name" value="PROKAR_LIPOPROTEIN"/>
    <property type="match status" value="1"/>
</dbReference>
<feature type="region of interest" description="Disordered" evidence="1">
    <location>
        <begin position="102"/>
        <end position="327"/>
    </location>
</feature>
<feature type="region of interest" description="Disordered" evidence="1">
    <location>
        <begin position="53"/>
        <end position="76"/>
    </location>
</feature>
<keyword evidence="2" id="KW-0732">Signal</keyword>
<dbReference type="EMBL" id="JAFNEN010000137">
    <property type="protein sequence ID" value="KAG8192617.1"/>
    <property type="molecule type" value="Genomic_DNA"/>
</dbReference>
<evidence type="ECO:0000313" key="4">
    <source>
        <dbReference type="Proteomes" id="UP000827092"/>
    </source>
</evidence>
<accession>A0AAV6V8X3</accession>
<evidence type="ECO:0000313" key="3">
    <source>
        <dbReference type="EMBL" id="KAG8192617.1"/>
    </source>
</evidence>
<protein>
    <submittedName>
        <fullName evidence="3">Uncharacterized protein</fullName>
    </submittedName>
</protein>
<gene>
    <name evidence="3" type="ORF">JTE90_017182</name>
</gene>
<dbReference type="Proteomes" id="UP000827092">
    <property type="component" value="Unassembled WGS sequence"/>
</dbReference>
<feature type="chain" id="PRO_5043709004" evidence="2">
    <location>
        <begin position="23"/>
        <end position="365"/>
    </location>
</feature>
<sequence length="365" mass="41655">MKLNRFTHLLFFVLVLACHSHASDEGVSPTETPPHHTRSLLFFPIFPVPKPISIFSKPPPQKDDDQPKQSGGGLIGNVLQGGSIGIEIRPLAPFQGVIDHAKKILPGGGGGHGTVGRPSHERPGHHERPHHKPEPGDEGPYEPEDEKPHHPQPGYQRPHNQRPGYERPHPQRPGYQRPHEQRPGFERPHEPEPGHDRPHQERPGYERPHPQQPGYERPHPQRPGNERPHPQRPGYERPHPQRPGNERPHPQRPGYERPHPQRPGYERPEPEIPHPDNEKPQPELPKKDENEPLTEEVPGWEDIGEGGGDDEYGDGILMPRKKEKRPKRFVDSRIYHVPLKYVSNGRTHRVRRIRNGLADIMAKDA</sequence>
<feature type="signal peptide" evidence="2">
    <location>
        <begin position="1"/>
        <end position="22"/>
    </location>
</feature>
<name>A0AAV6V8X3_9ARAC</name>